<keyword evidence="1" id="KW-0444">Lipid biosynthesis</keyword>
<keyword evidence="1" id="KW-0594">Phospholipid biosynthesis</keyword>
<comment type="caution">
    <text evidence="5">The sequence shown here is derived from an EMBL/GenBank/DDBJ whole genome shotgun (WGS) entry which is preliminary data.</text>
</comment>
<reference evidence="5" key="1">
    <citation type="submission" date="2013-04" db="EMBL/GenBank/DDBJ databases">
        <authorList>
            <person name="Qu J."/>
            <person name="Murali S.C."/>
            <person name="Bandaranaike D."/>
            <person name="Bellair M."/>
            <person name="Blankenburg K."/>
            <person name="Chao H."/>
            <person name="Dinh H."/>
            <person name="Doddapaneni H."/>
            <person name="Downs B."/>
            <person name="Dugan-Rocha S."/>
            <person name="Elkadiri S."/>
            <person name="Gnanaolivu R.D."/>
            <person name="Hernandez B."/>
            <person name="Javaid M."/>
            <person name="Jayaseelan J.C."/>
            <person name="Lee S."/>
            <person name="Li M."/>
            <person name="Ming W."/>
            <person name="Munidasa M."/>
            <person name="Muniz J."/>
            <person name="Nguyen L."/>
            <person name="Ongeri F."/>
            <person name="Osuji N."/>
            <person name="Pu L.-L."/>
            <person name="Puazo M."/>
            <person name="Qu C."/>
            <person name="Quiroz J."/>
            <person name="Raj R."/>
            <person name="Weissenberger G."/>
            <person name="Xin Y."/>
            <person name="Zou X."/>
            <person name="Han Y."/>
            <person name="Richards S."/>
            <person name="Worley K."/>
            <person name="Muzny D."/>
            <person name="Gibbs R."/>
        </authorList>
    </citation>
    <scope>NUCLEOTIDE SEQUENCE</scope>
    <source>
        <strain evidence="5">Sampled in the wild</strain>
    </source>
</reference>
<dbReference type="InterPro" id="IPR011009">
    <property type="entry name" value="Kinase-like_dom_sf"/>
</dbReference>
<evidence type="ECO:0000256" key="3">
    <source>
        <dbReference type="ARBA" id="ARBA00038211"/>
    </source>
</evidence>
<dbReference type="PANTHER" id="PTHR22603:SF93">
    <property type="entry name" value="RE24176P"/>
    <property type="match status" value="1"/>
</dbReference>
<reference evidence="5" key="2">
    <citation type="submission" date="2017-10" db="EMBL/GenBank/DDBJ databases">
        <title>Ladona fulva Genome sequencing and assembly.</title>
        <authorList>
            <person name="Murali S."/>
            <person name="Richards S."/>
            <person name="Bandaranaike D."/>
            <person name="Bellair M."/>
            <person name="Blankenburg K."/>
            <person name="Chao H."/>
            <person name="Dinh H."/>
            <person name="Doddapaneni H."/>
            <person name="Dugan-Rocha S."/>
            <person name="Elkadiri S."/>
            <person name="Gnanaolivu R."/>
            <person name="Hernandez B."/>
            <person name="Skinner E."/>
            <person name="Javaid M."/>
            <person name="Lee S."/>
            <person name="Li M."/>
            <person name="Ming W."/>
            <person name="Munidasa M."/>
            <person name="Muniz J."/>
            <person name="Nguyen L."/>
            <person name="Hughes D."/>
            <person name="Osuji N."/>
            <person name="Pu L.-L."/>
            <person name="Puazo M."/>
            <person name="Qu C."/>
            <person name="Quiroz J."/>
            <person name="Raj R."/>
            <person name="Weissenberger G."/>
            <person name="Xin Y."/>
            <person name="Zou X."/>
            <person name="Han Y."/>
            <person name="Worley K."/>
            <person name="Muzny D."/>
            <person name="Gibbs R."/>
        </authorList>
    </citation>
    <scope>NUCLEOTIDE SEQUENCE</scope>
    <source>
        <strain evidence="5">Sampled in the wild</strain>
    </source>
</reference>
<evidence type="ECO:0000313" key="6">
    <source>
        <dbReference type="Proteomes" id="UP000792457"/>
    </source>
</evidence>
<evidence type="ECO:0000256" key="2">
    <source>
        <dbReference type="ARBA" id="ARBA00023264"/>
    </source>
</evidence>
<dbReference type="Gene3D" id="3.90.1200.10">
    <property type="match status" value="1"/>
</dbReference>
<keyword evidence="2" id="KW-1208">Phospholipid metabolism</keyword>
<dbReference type="PANTHER" id="PTHR22603">
    <property type="entry name" value="CHOLINE/ETHANOALAMINE KINASE"/>
    <property type="match status" value="1"/>
</dbReference>
<feature type="coiled-coil region" evidence="4">
    <location>
        <begin position="321"/>
        <end position="348"/>
    </location>
</feature>
<dbReference type="Pfam" id="PF01633">
    <property type="entry name" value="Choline_kinase"/>
    <property type="match status" value="1"/>
</dbReference>
<sequence length="413" mass="47698">MGIKDKMSPDSVEMRERAFRICRDYLHGAWRCISSQDMVLKRISGGLSNWLFYCALPVTHPPNQGEPSRVLLRLYGQIHGGNNGGGPGATPNHSPLESILTESVIFTLLSERKLGPRLHGVFPGGRLEEYIPAKPLKTMQMSDPKLSVMIAEKMALIHSMNVPISKEPRWLWDTMHRWLMKVQQIKSDFESGNLALNQNIEAIQKIFSHNYSEEMDWIRRQATKVSSPVVFCHNDLQEGNILLKEEDPSDIRNQYSSSYKHSNMVIIDFEYCSYNYRGFDIANHFCEWTYDYTLDDAPNFSSCPKAFPTREQQLLFIRSYLQTLRKNKKHLQQAASGIEEEAEQILKEVQIFTMVSHLFWGLWSIVNAKVSQIPFGYWEYASERLDAYFKQKGQTISQSLDSHLKRKADDMDQ</sequence>
<gene>
    <name evidence="5" type="ORF">J437_LFUL001619</name>
</gene>
<dbReference type="GO" id="GO:0005737">
    <property type="term" value="C:cytoplasm"/>
    <property type="evidence" value="ECO:0007669"/>
    <property type="project" value="TreeGrafter"/>
</dbReference>
<organism evidence="5 6">
    <name type="scientific">Ladona fulva</name>
    <name type="common">Scarce chaser dragonfly</name>
    <name type="synonym">Libellula fulva</name>
    <dbReference type="NCBI Taxonomy" id="123851"/>
    <lineage>
        <taxon>Eukaryota</taxon>
        <taxon>Metazoa</taxon>
        <taxon>Ecdysozoa</taxon>
        <taxon>Arthropoda</taxon>
        <taxon>Hexapoda</taxon>
        <taxon>Insecta</taxon>
        <taxon>Pterygota</taxon>
        <taxon>Palaeoptera</taxon>
        <taxon>Odonata</taxon>
        <taxon>Epiprocta</taxon>
        <taxon>Anisoptera</taxon>
        <taxon>Libelluloidea</taxon>
        <taxon>Libellulidae</taxon>
        <taxon>Ladona</taxon>
    </lineage>
</organism>
<evidence type="ECO:0000256" key="1">
    <source>
        <dbReference type="ARBA" id="ARBA00023209"/>
    </source>
</evidence>
<dbReference type="GO" id="GO:0006646">
    <property type="term" value="P:phosphatidylethanolamine biosynthetic process"/>
    <property type="evidence" value="ECO:0007669"/>
    <property type="project" value="TreeGrafter"/>
</dbReference>
<dbReference type="Proteomes" id="UP000792457">
    <property type="component" value="Unassembled WGS sequence"/>
</dbReference>
<dbReference type="AlphaFoldDB" id="A0A8K0NTM6"/>
<dbReference type="OrthoDB" id="3649325at2759"/>
<accession>A0A8K0NTM6</accession>
<dbReference type="GO" id="GO:0004103">
    <property type="term" value="F:choline kinase activity"/>
    <property type="evidence" value="ECO:0007669"/>
    <property type="project" value="TreeGrafter"/>
</dbReference>
<evidence type="ECO:0008006" key="7">
    <source>
        <dbReference type="Google" id="ProtNLM"/>
    </source>
</evidence>
<evidence type="ECO:0000313" key="5">
    <source>
        <dbReference type="EMBL" id="KAG8224240.1"/>
    </source>
</evidence>
<dbReference type="EMBL" id="KZ308189">
    <property type="protein sequence ID" value="KAG8224240.1"/>
    <property type="molecule type" value="Genomic_DNA"/>
</dbReference>
<keyword evidence="4" id="KW-0175">Coiled coil</keyword>
<protein>
    <recommendedName>
        <fullName evidence="7">Choline kinase alpha</fullName>
    </recommendedName>
</protein>
<keyword evidence="6" id="KW-1185">Reference proteome</keyword>
<dbReference type="GO" id="GO:0004305">
    <property type="term" value="F:ethanolamine kinase activity"/>
    <property type="evidence" value="ECO:0007669"/>
    <property type="project" value="TreeGrafter"/>
</dbReference>
<comment type="similarity">
    <text evidence="3">Belongs to the choline/ethanolamine kinase family.</text>
</comment>
<dbReference type="Gene3D" id="3.30.200.20">
    <property type="entry name" value="Phosphorylase Kinase, domain 1"/>
    <property type="match status" value="1"/>
</dbReference>
<dbReference type="SUPFAM" id="SSF56112">
    <property type="entry name" value="Protein kinase-like (PK-like)"/>
    <property type="match status" value="1"/>
</dbReference>
<name>A0A8K0NTM6_LADFU</name>
<dbReference type="CDD" id="cd05156">
    <property type="entry name" value="ChoK_euk"/>
    <property type="match status" value="1"/>
</dbReference>
<evidence type="ECO:0000256" key="4">
    <source>
        <dbReference type="SAM" id="Coils"/>
    </source>
</evidence>
<proteinExistence type="inferred from homology"/>
<keyword evidence="1" id="KW-0443">Lipid metabolism</keyword>